<sequence>MQTPAPFIECRQGDIARQDDMEAVVNAANAALRSGGGVAGALHRAAGPALADACRPLAPIQPGQAVITEAFELPNRYVIHCLGPVYGVDEPSDTLLADGYRNALRLAQQHGIARLAFPALSTGAFGYPASEAARIALSTVLATLPDCPAVRQVRFVLFDDASRALHQQWLDALVGDFSDKA</sequence>
<evidence type="ECO:0000313" key="3">
    <source>
        <dbReference type="Proteomes" id="UP000324260"/>
    </source>
</evidence>
<reference evidence="2 3" key="1">
    <citation type="submission" date="2019-08" db="EMBL/GenBank/DDBJ databases">
        <title>Draft Genome Sequence of Halomonas eurihalina Isolated from Preserved Hide-surface.</title>
        <authorList>
            <person name="Hussain S.A."/>
            <person name="Xu A."/>
            <person name="Sarker M."/>
            <person name="Sommers C."/>
        </authorList>
    </citation>
    <scope>NUCLEOTIDE SEQUENCE [LARGE SCALE GENOMIC DNA]</scope>
    <source>
        <strain evidence="2 3">MS1</strain>
    </source>
</reference>
<name>A0A5D9D5D8_HALER</name>
<feature type="domain" description="Macro" evidence="1">
    <location>
        <begin position="1"/>
        <end position="174"/>
    </location>
</feature>
<dbReference type="SUPFAM" id="SSF52949">
    <property type="entry name" value="Macro domain-like"/>
    <property type="match status" value="1"/>
</dbReference>
<keyword evidence="3" id="KW-1185">Reference proteome</keyword>
<proteinExistence type="predicted"/>
<dbReference type="InterPro" id="IPR043472">
    <property type="entry name" value="Macro_dom-like"/>
</dbReference>
<dbReference type="Pfam" id="PF01661">
    <property type="entry name" value="Macro"/>
    <property type="match status" value="1"/>
</dbReference>
<dbReference type="Gene3D" id="3.40.220.10">
    <property type="entry name" value="Leucine Aminopeptidase, subunit E, domain 1"/>
    <property type="match status" value="1"/>
</dbReference>
<dbReference type="InterPro" id="IPR002589">
    <property type="entry name" value="Macro_dom"/>
</dbReference>
<dbReference type="PANTHER" id="PTHR11106:SF27">
    <property type="entry name" value="MACRO DOMAIN-CONTAINING PROTEIN"/>
    <property type="match status" value="1"/>
</dbReference>
<accession>A0A5D9D5D8</accession>
<dbReference type="SMART" id="SM00506">
    <property type="entry name" value="A1pp"/>
    <property type="match status" value="1"/>
</dbReference>
<organism evidence="2 3">
    <name type="scientific">Halomonas eurihalina</name>
    <dbReference type="NCBI Taxonomy" id="42566"/>
    <lineage>
        <taxon>Bacteria</taxon>
        <taxon>Pseudomonadati</taxon>
        <taxon>Pseudomonadota</taxon>
        <taxon>Gammaproteobacteria</taxon>
        <taxon>Oceanospirillales</taxon>
        <taxon>Halomonadaceae</taxon>
        <taxon>Halomonas</taxon>
    </lineage>
</organism>
<gene>
    <name evidence="2" type="ORF">FZZ93_09635</name>
</gene>
<dbReference type="EMBL" id="VTPU01000008">
    <property type="protein sequence ID" value="TZG39438.1"/>
    <property type="molecule type" value="Genomic_DNA"/>
</dbReference>
<dbReference type="OrthoDB" id="6194521at2"/>
<comment type="caution">
    <text evidence="2">The sequence shown here is derived from an EMBL/GenBank/DDBJ whole genome shotgun (WGS) entry which is preliminary data.</text>
</comment>
<dbReference type="AlphaFoldDB" id="A0A5D9D5D8"/>
<evidence type="ECO:0000259" key="1">
    <source>
        <dbReference type="PROSITE" id="PS51154"/>
    </source>
</evidence>
<dbReference type="PROSITE" id="PS51154">
    <property type="entry name" value="MACRO"/>
    <property type="match status" value="1"/>
</dbReference>
<evidence type="ECO:0000313" key="2">
    <source>
        <dbReference type="EMBL" id="TZG39438.1"/>
    </source>
</evidence>
<dbReference type="RefSeq" id="WP_149322116.1">
    <property type="nucleotide sequence ID" value="NZ_JARWAH010000002.1"/>
</dbReference>
<dbReference type="PANTHER" id="PTHR11106">
    <property type="entry name" value="GANGLIOSIDE INDUCED DIFFERENTIATION ASSOCIATED PROTEIN 2-RELATED"/>
    <property type="match status" value="1"/>
</dbReference>
<dbReference type="Proteomes" id="UP000324260">
    <property type="component" value="Unassembled WGS sequence"/>
</dbReference>
<protein>
    <submittedName>
        <fullName evidence="2">RNase III inhibitor</fullName>
    </submittedName>
</protein>